<proteinExistence type="inferred from homology"/>
<sequence length="459" mass="50131">MAVPNANTAPLSEYAGDEVSALVLDPGWSTTRAGFAGEDAPKSVIPTHYGVSSSDSRLFFGENAIHSPQANLQIKNPWSADGIVEDWDTAAKLWEYSITSRLTGPKPTHPEKNGLNDDPNGEAMELDAQEEVEKPLTENPLLMTEPGWNPVKAREKYIEIAMEDWGVPAYWLGRSGVLAAFAAGKASALVVDVGANITSVTPVVDGIMMKKGVQKSPLAGNFVSNQIRAMFKQNQVPLTPHYMVSSKTAVDAGAPSQATYKKFETAPPASYRRLQEERVLTEFKESVVQCWTGPGKLSNGTNEEIAKSQPPRPFEMPDGWNQVFGLDRFKVTEGLFDETAALEDDENAKPTKAQTIPAMIQAALNQVDVDQRPHLLNNVVVTGASSFLPGFNDRLNAELQGMYPSPRIRLSAPGNTIERKYASWIGGSILGSLGSFHQMWISKKEYDEHGANIVEKRCK</sequence>
<keyword evidence="4" id="KW-1185">Reference proteome</keyword>
<dbReference type="EMBL" id="ML996572">
    <property type="protein sequence ID" value="KAF2758161.1"/>
    <property type="molecule type" value="Genomic_DNA"/>
</dbReference>
<organism evidence="3 4">
    <name type="scientific">Pseudovirgaria hyperparasitica</name>
    <dbReference type="NCBI Taxonomy" id="470096"/>
    <lineage>
        <taxon>Eukaryota</taxon>
        <taxon>Fungi</taxon>
        <taxon>Dikarya</taxon>
        <taxon>Ascomycota</taxon>
        <taxon>Pezizomycotina</taxon>
        <taxon>Dothideomycetes</taxon>
        <taxon>Dothideomycetes incertae sedis</taxon>
        <taxon>Acrospermales</taxon>
        <taxon>Acrospermaceae</taxon>
        <taxon>Pseudovirgaria</taxon>
    </lineage>
</organism>
<dbReference type="CDD" id="cd13395">
    <property type="entry name" value="ASKHA_NBD_Arp4_ACTL6-like"/>
    <property type="match status" value="1"/>
</dbReference>
<dbReference type="Gene3D" id="3.30.420.40">
    <property type="match status" value="3"/>
</dbReference>
<dbReference type="RefSeq" id="XP_033600612.1">
    <property type="nucleotide sequence ID" value="XM_033744027.1"/>
</dbReference>
<dbReference type="PROSITE" id="PS00432">
    <property type="entry name" value="ACTINS_2"/>
    <property type="match status" value="1"/>
</dbReference>
<name>A0A6A6WAL6_9PEZI</name>
<dbReference type="GeneID" id="54485081"/>
<dbReference type="AlphaFoldDB" id="A0A6A6WAL6"/>
<comment type="similarity">
    <text evidence="1">Belongs to the actin family.</text>
</comment>
<evidence type="ECO:0000256" key="2">
    <source>
        <dbReference type="SAM" id="MobiDB-lite"/>
    </source>
</evidence>
<dbReference type="FunFam" id="3.30.420.40:FF:000058">
    <property type="entry name" value="Putative actin-related protein 5"/>
    <property type="match status" value="1"/>
</dbReference>
<dbReference type="OrthoDB" id="5132116at2759"/>
<protein>
    <submittedName>
        <fullName evidence="3">Actin-like protein-like protein 6A</fullName>
    </submittedName>
</protein>
<reference evidence="3" key="1">
    <citation type="journal article" date="2020" name="Stud. Mycol.">
        <title>101 Dothideomycetes genomes: a test case for predicting lifestyles and emergence of pathogens.</title>
        <authorList>
            <person name="Haridas S."/>
            <person name="Albert R."/>
            <person name="Binder M."/>
            <person name="Bloem J."/>
            <person name="Labutti K."/>
            <person name="Salamov A."/>
            <person name="Andreopoulos B."/>
            <person name="Baker S."/>
            <person name="Barry K."/>
            <person name="Bills G."/>
            <person name="Bluhm B."/>
            <person name="Cannon C."/>
            <person name="Castanera R."/>
            <person name="Culley D."/>
            <person name="Daum C."/>
            <person name="Ezra D."/>
            <person name="Gonzalez J."/>
            <person name="Henrissat B."/>
            <person name="Kuo A."/>
            <person name="Liang C."/>
            <person name="Lipzen A."/>
            <person name="Lutzoni F."/>
            <person name="Magnuson J."/>
            <person name="Mondo S."/>
            <person name="Nolan M."/>
            <person name="Ohm R."/>
            <person name="Pangilinan J."/>
            <person name="Park H.-J."/>
            <person name="Ramirez L."/>
            <person name="Alfaro M."/>
            <person name="Sun H."/>
            <person name="Tritt A."/>
            <person name="Yoshinaga Y."/>
            <person name="Zwiers L.-H."/>
            <person name="Turgeon B."/>
            <person name="Goodwin S."/>
            <person name="Spatafora J."/>
            <person name="Crous P."/>
            <person name="Grigoriev I."/>
        </authorList>
    </citation>
    <scope>NUCLEOTIDE SEQUENCE</scope>
    <source>
        <strain evidence="3">CBS 121739</strain>
    </source>
</reference>
<dbReference type="SUPFAM" id="SSF53067">
    <property type="entry name" value="Actin-like ATPase domain"/>
    <property type="match status" value="2"/>
</dbReference>
<dbReference type="InterPro" id="IPR004001">
    <property type="entry name" value="Actin_CS"/>
</dbReference>
<evidence type="ECO:0000256" key="1">
    <source>
        <dbReference type="RuleBase" id="RU000487"/>
    </source>
</evidence>
<evidence type="ECO:0000313" key="3">
    <source>
        <dbReference type="EMBL" id="KAF2758161.1"/>
    </source>
</evidence>
<evidence type="ECO:0000313" key="4">
    <source>
        <dbReference type="Proteomes" id="UP000799437"/>
    </source>
</evidence>
<dbReference type="InterPro" id="IPR043129">
    <property type="entry name" value="ATPase_NBD"/>
</dbReference>
<gene>
    <name evidence="3" type="ORF">EJ05DRAFT_476421</name>
</gene>
<dbReference type="PANTHER" id="PTHR11937">
    <property type="entry name" value="ACTIN"/>
    <property type="match status" value="1"/>
</dbReference>
<dbReference type="Proteomes" id="UP000799437">
    <property type="component" value="Unassembled WGS sequence"/>
</dbReference>
<dbReference type="InterPro" id="IPR004000">
    <property type="entry name" value="Actin"/>
</dbReference>
<dbReference type="Pfam" id="PF00022">
    <property type="entry name" value="Actin"/>
    <property type="match status" value="1"/>
</dbReference>
<dbReference type="SMART" id="SM00268">
    <property type="entry name" value="ACTIN"/>
    <property type="match status" value="1"/>
</dbReference>
<accession>A0A6A6WAL6</accession>
<dbReference type="Gene3D" id="3.90.640.10">
    <property type="entry name" value="Actin, Chain A, domain 4"/>
    <property type="match status" value="1"/>
</dbReference>
<feature type="region of interest" description="Disordered" evidence="2">
    <location>
        <begin position="102"/>
        <end position="122"/>
    </location>
</feature>